<organism evidence="1">
    <name type="scientific">Pseudoalteromonas translucida (strain TAC 125)</name>
    <dbReference type="NCBI Taxonomy" id="326442"/>
    <lineage>
        <taxon>Bacteria</taxon>
        <taxon>Pseudomonadati</taxon>
        <taxon>Pseudomonadota</taxon>
        <taxon>Gammaproteobacteria</taxon>
        <taxon>Alteromonadales</taxon>
        <taxon>Pseudoalteromonadaceae</taxon>
        <taxon>Pseudoalteromonas</taxon>
    </lineage>
</organism>
<gene>
    <name evidence="1" type="ORF">PSHA_p00038</name>
</gene>
<dbReference type="AlphaFoldDB" id="A0A6G6AS95"/>
<proteinExistence type="predicted"/>
<sequence length="341" mass="39259">MEEAKVTFYRFDKCGLFEYGAEKSKLGELPDFLNQLMVWVQRNGKPLDETCTYAIEESEDVSRTFCYDIVKNGVTGDFLLTTWNETPSYEGKVAAVNSKGKFGEAKVEFTKLPKDSIPGYATYFWIVPSKNVFASIRFQHVLNGKKNFDKYFKEFISKFSGYVVLGKSETSDFQIIGYAEKEDDDPLNLYAYLKTSILRKPGQTDYIVNNFPKIRKITRHNCLSPKLASSQDLWQKALQGLGLKKQKKLNSDVNFSYEFSFKPSKDELTEMIKEWEANHDSKWDDIGFTLTGEQNPRWLSNSLARDTFELDVKRVNDEVVDAQSILDQVTEKRDLILALLK</sequence>
<protein>
    <submittedName>
        <fullName evidence="1">Uncharacterized protein</fullName>
    </submittedName>
</protein>
<accession>A0A6G6AS95</accession>
<name>A0A6G6AS95_PSET1</name>
<keyword evidence="1" id="KW-0614">Plasmid</keyword>
<dbReference type="EMBL" id="MN400773">
    <property type="protein sequence ID" value="QID24531.1"/>
    <property type="molecule type" value="Genomic_DNA"/>
</dbReference>
<evidence type="ECO:0000313" key="1">
    <source>
        <dbReference type="EMBL" id="QID24531.1"/>
    </source>
</evidence>
<geneLocation type="plasmid" evidence="1">
    <name>pMEGA</name>
</geneLocation>
<dbReference type="RefSeq" id="WP_181718159.1">
    <property type="nucleotide sequence ID" value="NZ_MN400773.1"/>
</dbReference>
<reference evidence="1" key="1">
    <citation type="submission" date="2019-09" db="EMBL/GenBank/DDBJ databases">
        <authorList>
            <person name="Qi W."/>
            <person name="Colarusso A."/>
            <person name="Olombrada M."/>
            <person name="Parrilli E."/>
            <person name="Patrignani A."/>
            <person name="Tutino M.L."/>
            <person name="Toll-Riera M."/>
        </authorList>
    </citation>
    <scope>NUCLEOTIDE SEQUENCE</scope>
    <source>
        <strain evidence="1">TAC125</strain>
        <plasmid evidence="1">pMEGA</plasmid>
    </source>
</reference>